<dbReference type="Pfam" id="PF05947">
    <property type="entry name" value="T6SS_TssF"/>
    <property type="match status" value="1"/>
</dbReference>
<dbReference type="PANTHER" id="PTHR35370">
    <property type="entry name" value="CYTOPLASMIC PROTEIN-RELATED-RELATED"/>
    <property type="match status" value="1"/>
</dbReference>
<dbReference type="HOGENOM" id="CLU_028593_2_0_0"/>
<dbReference type="AlphaFoldDB" id="E8UX31"/>
<dbReference type="InterPro" id="IPR010272">
    <property type="entry name" value="T6SS_TssF"/>
</dbReference>
<sequence length="613" mass="69493">MAKPLLEYYERELAYLRQMGAEFGERYPAIAGRLLLESDRCGDPHVERMLEAFSFLAARIHVRLDDDLPELTEGMLDIIYPHYLRPIPAMSIAQFTFDREASSLGAAVVVPAQSELITRRTMGGEPCRFQTSYPVDLWPIEIKECVWRRPEQIKSPARVPDAVGVLRVLLRASEGASLKQLKLERLNFYLGGEKSLMLSLYELLCRNLLQVVVRDPQSSETRKILLHRRCVQPMGFDEDESILPYTQRSFHGYRLLQEYFSFSEKFLFFSVNGLAEAMLLAESGELEVLFYFSQFDQPERAQALEMGVGVGSMKLGCTPIVNLFRQTAEPILVSNAKHAYRVNPSSRHHRMTEIFSIDEVKATNPSRRSSTTLRPLFEHRFHRSSEEEHIFWRSSRKQAEFDQRRPSEVFLTIVDRNSVMMQPNAEILNVHCTCTNHDYPSSLSFGDPGGDFDLQGGGGVGPIQMLHRPTATSSPPAVAGQVWSLISQLSLNHLSLSEGGLQALKEILRLHNFTESPHLDRQIDGIRSFKSARHIALMQSEHGSVAARGTRIELELDEEEFVGGGAYLFSAVLNRFFGLYVSMNSFSQLSVRSTQRKEGIEEWLPRAGSQVVM</sequence>
<proteinExistence type="predicted"/>
<keyword evidence="2" id="KW-1185">Reference proteome</keyword>
<gene>
    <name evidence="1" type="ordered locus">AciPR4_1087</name>
</gene>
<protein>
    <submittedName>
        <fullName evidence="1">Type VI secretion protein, VC_A0110 family</fullName>
    </submittedName>
</protein>
<evidence type="ECO:0000313" key="1">
    <source>
        <dbReference type="EMBL" id="ADV81918.1"/>
    </source>
</evidence>
<dbReference type="PIRSF" id="PIRSF028304">
    <property type="entry name" value="UCP028304"/>
    <property type="match status" value="1"/>
</dbReference>
<dbReference type="KEGG" id="tsa:AciPR4_1087"/>
<name>E8UX31_TERSS</name>
<dbReference type="NCBIfam" id="TIGR03359">
    <property type="entry name" value="VI_chp_6"/>
    <property type="match status" value="1"/>
</dbReference>
<dbReference type="STRING" id="401053.AciPR4_1087"/>
<accession>E8UX31</accession>
<organism evidence="1 2">
    <name type="scientific">Terriglobus saanensis (strain ATCC BAA-1853 / DSM 23119 / SP1PR4)</name>
    <dbReference type="NCBI Taxonomy" id="401053"/>
    <lineage>
        <taxon>Bacteria</taxon>
        <taxon>Pseudomonadati</taxon>
        <taxon>Acidobacteriota</taxon>
        <taxon>Terriglobia</taxon>
        <taxon>Terriglobales</taxon>
        <taxon>Acidobacteriaceae</taxon>
        <taxon>Terriglobus</taxon>
    </lineage>
</organism>
<dbReference type="PANTHER" id="PTHR35370:SF1">
    <property type="entry name" value="TYPE VI SECRETION SYSTEM COMPONENT TSSF1"/>
    <property type="match status" value="1"/>
</dbReference>
<dbReference type="Proteomes" id="UP000006844">
    <property type="component" value="Chromosome"/>
</dbReference>
<dbReference type="RefSeq" id="WP_013567651.1">
    <property type="nucleotide sequence ID" value="NC_014963.1"/>
</dbReference>
<dbReference type="OrthoDB" id="9763676at2"/>
<reference evidence="1 2" key="1">
    <citation type="journal article" date="2012" name="Stand. Genomic Sci.">
        <title>Complete genome sequence of Terriglobus saanensis type strain SP1PR4(T), an Acidobacteria from tundra soil.</title>
        <authorList>
            <person name="Rawat S.R."/>
            <person name="Mannisto M.K."/>
            <person name="Starovoytov V."/>
            <person name="Goodwin L."/>
            <person name="Nolan M."/>
            <person name="Hauser L."/>
            <person name="Land M."/>
            <person name="Davenport K.W."/>
            <person name="Woyke T."/>
            <person name="Haggblom M.M."/>
        </authorList>
    </citation>
    <scope>NUCLEOTIDE SEQUENCE</scope>
    <source>
        <strain evidence="2">ATCC BAA-1853 / DSM 23119 / SP1PR4</strain>
    </source>
</reference>
<dbReference type="eggNOG" id="COG3519">
    <property type="taxonomic scope" value="Bacteria"/>
</dbReference>
<evidence type="ECO:0000313" key="2">
    <source>
        <dbReference type="Proteomes" id="UP000006844"/>
    </source>
</evidence>
<dbReference type="EMBL" id="CP002467">
    <property type="protein sequence ID" value="ADV81918.1"/>
    <property type="molecule type" value="Genomic_DNA"/>
</dbReference>